<dbReference type="InterPro" id="IPR042086">
    <property type="entry name" value="MeTrfase_capping"/>
</dbReference>
<dbReference type="AlphaFoldDB" id="A0A2P6P1Z4"/>
<comment type="caution">
    <text evidence="5">The sequence shown here is derived from an EMBL/GenBank/DDBJ whole genome shotgun (WGS) entry which is preliminary data.</text>
</comment>
<evidence type="ECO:0000256" key="3">
    <source>
        <dbReference type="ARBA" id="ARBA00022723"/>
    </source>
</evidence>
<sequence length="350" mass="38673">MASSAHTMTGGDGKYSYSVHSYNQREAADLSKRMLVEAIVENLDIETQSPTTSSFRIADLGCSVGPKISAINIIIEAVAQKYQLIKGHSDLPAEIQVYFSDLVSNDFNHLFASLPQDRQYFAAGVPGSFHGRLFPKASLDFVYSQYALQWLSRVPPEILDSNSPAFNKGRIMYGNSASEVGQAFSDQYAKDMQSFFDARAHELAPGGLLLLLIPGRPDGTVPAQHSVHPLFEPMESSLSDMVNQGLISGDKLDSFNLPIYSPSMEELRKIIENSGCFDVLRLEIQLPERPTPLRSESARSGFEKILTEHFGTEIIEPLFNRYSKKVQGRSPITSCDGMAVGLFVLLKRNP</sequence>
<dbReference type="InterPro" id="IPR029063">
    <property type="entry name" value="SAM-dependent_MTases_sf"/>
</dbReference>
<dbReference type="EC" id="2.1.1.50" evidence="5"/>
<dbReference type="PANTHER" id="PTHR31009">
    <property type="entry name" value="S-ADENOSYL-L-METHIONINE:CARBOXYL METHYLTRANSFERASE FAMILY PROTEIN"/>
    <property type="match status" value="1"/>
</dbReference>
<gene>
    <name evidence="5" type="ORF">RchiOBHm_Chr7g0178881</name>
</gene>
<dbReference type="EMBL" id="PDCK01000045">
    <property type="protein sequence ID" value="PRQ15941.1"/>
    <property type="molecule type" value="Genomic_DNA"/>
</dbReference>
<organism evidence="5 6">
    <name type="scientific">Rosa chinensis</name>
    <name type="common">China rose</name>
    <dbReference type="NCBI Taxonomy" id="74649"/>
    <lineage>
        <taxon>Eukaryota</taxon>
        <taxon>Viridiplantae</taxon>
        <taxon>Streptophyta</taxon>
        <taxon>Embryophyta</taxon>
        <taxon>Tracheophyta</taxon>
        <taxon>Spermatophyta</taxon>
        <taxon>Magnoliopsida</taxon>
        <taxon>eudicotyledons</taxon>
        <taxon>Gunneridae</taxon>
        <taxon>Pentapetalae</taxon>
        <taxon>rosids</taxon>
        <taxon>fabids</taxon>
        <taxon>Rosales</taxon>
        <taxon>Rosaceae</taxon>
        <taxon>Rosoideae</taxon>
        <taxon>Rosoideae incertae sedis</taxon>
        <taxon>Rosa</taxon>
    </lineage>
</organism>
<dbReference type="Pfam" id="PF03492">
    <property type="entry name" value="Methyltransf_7"/>
    <property type="match status" value="1"/>
</dbReference>
<evidence type="ECO:0000256" key="4">
    <source>
        <dbReference type="ARBA" id="ARBA00022842"/>
    </source>
</evidence>
<dbReference type="OrthoDB" id="1523883at2759"/>
<dbReference type="Proteomes" id="UP000238479">
    <property type="component" value="Chromosome 7"/>
</dbReference>
<keyword evidence="4" id="KW-0460">Magnesium</keyword>
<evidence type="ECO:0000256" key="2">
    <source>
        <dbReference type="ARBA" id="ARBA00022679"/>
    </source>
</evidence>
<name>A0A2P6P1Z4_ROSCH</name>
<keyword evidence="2 5" id="KW-0808">Transferase</keyword>
<dbReference type="GO" id="GO:0046872">
    <property type="term" value="F:metal ion binding"/>
    <property type="evidence" value="ECO:0007669"/>
    <property type="project" value="UniProtKB-KW"/>
</dbReference>
<evidence type="ECO:0000313" key="5">
    <source>
        <dbReference type="EMBL" id="PRQ15941.1"/>
    </source>
</evidence>
<protein>
    <submittedName>
        <fullName evidence="5">Putative loganate O-methyltransferase</fullName>
        <ecNumber evidence="5">2.1.1.50</ecNumber>
    </submittedName>
</protein>
<accession>A0A2P6P1Z4</accession>
<dbReference type="InterPro" id="IPR005299">
    <property type="entry name" value="MeTrfase_7"/>
</dbReference>
<dbReference type="Gene3D" id="1.10.1200.270">
    <property type="entry name" value="Methyltransferase, alpha-helical capping domain"/>
    <property type="match status" value="1"/>
</dbReference>
<evidence type="ECO:0000313" key="6">
    <source>
        <dbReference type="Proteomes" id="UP000238479"/>
    </source>
</evidence>
<dbReference type="Gene3D" id="3.40.50.150">
    <property type="entry name" value="Vaccinia Virus protein VP39"/>
    <property type="match status" value="1"/>
</dbReference>
<keyword evidence="1 5" id="KW-0489">Methyltransferase</keyword>
<proteinExistence type="predicted"/>
<dbReference type="GO" id="GO:0030749">
    <property type="term" value="F:loganate O-methyltransferase activity"/>
    <property type="evidence" value="ECO:0007669"/>
    <property type="project" value="UniProtKB-EC"/>
</dbReference>
<dbReference type="Gramene" id="PRQ15941">
    <property type="protein sequence ID" value="PRQ15941"/>
    <property type="gene ID" value="RchiOBHm_Chr7g0178881"/>
</dbReference>
<dbReference type="GO" id="GO:0032259">
    <property type="term" value="P:methylation"/>
    <property type="evidence" value="ECO:0007669"/>
    <property type="project" value="UniProtKB-KW"/>
</dbReference>
<keyword evidence="6" id="KW-1185">Reference proteome</keyword>
<dbReference type="SUPFAM" id="SSF53335">
    <property type="entry name" value="S-adenosyl-L-methionine-dependent methyltransferases"/>
    <property type="match status" value="1"/>
</dbReference>
<evidence type="ECO:0000256" key="1">
    <source>
        <dbReference type="ARBA" id="ARBA00022603"/>
    </source>
</evidence>
<reference evidence="5 6" key="1">
    <citation type="journal article" date="2018" name="Nat. Genet.">
        <title>The Rosa genome provides new insights in the design of modern roses.</title>
        <authorList>
            <person name="Bendahmane M."/>
        </authorList>
    </citation>
    <scope>NUCLEOTIDE SEQUENCE [LARGE SCALE GENOMIC DNA]</scope>
    <source>
        <strain evidence="6">cv. Old Blush</strain>
    </source>
</reference>
<dbReference type="OMA" id="KSFFHAR"/>
<keyword evidence="3" id="KW-0479">Metal-binding</keyword>